<comment type="caution">
    <text evidence="1">The sequence shown here is derived from an EMBL/GenBank/DDBJ whole genome shotgun (WGS) entry which is preliminary data.</text>
</comment>
<name>A0ACB7TRQ0_HYAAI</name>
<accession>A0ACB7TRQ0</accession>
<sequence length="222" mass="24260">MLASRIILVLSASQVSSFTEIKACESLEAPSYVVAVRSSRPMRRAERELSLLATTDRRARWALLAPRSWGGVAWRESAFDVTARIRATAFSSRRGAPRKHVLALLASSHLLENLSGGLTAAGGVPIPLFVPCLATWWKEAIANSMKLGSYARHTTENRVDRGVQKTWTCSSLALPASSTSTPLPSRLVDTVVSRYANQHLSHHAHTPAGENIQRALQARRGR</sequence>
<protein>
    <submittedName>
        <fullName evidence="1">Uncharacterized protein</fullName>
    </submittedName>
</protein>
<gene>
    <name evidence="1" type="ORF">HPB50_022737</name>
</gene>
<dbReference type="Proteomes" id="UP000821845">
    <property type="component" value="Chromosome 1"/>
</dbReference>
<dbReference type="EMBL" id="CM023481">
    <property type="protein sequence ID" value="KAH6948052.1"/>
    <property type="molecule type" value="Genomic_DNA"/>
</dbReference>
<reference evidence="1" key="1">
    <citation type="submission" date="2020-05" db="EMBL/GenBank/DDBJ databases">
        <title>Large-scale comparative analyses of tick genomes elucidate their genetic diversity and vector capacities.</title>
        <authorList>
            <person name="Jia N."/>
            <person name="Wang J."/>
            <person name="Shi W."/>
            <person name="Du L."/>
            <person name="Sun Y."/>
            <person name="Zhan W."/>
            <person name="Jiang J."/>
            <person name="Wang Q."/>
            <person name="Zhang B."/>
            <person name="Ji P."/>
            <person name="Sakyi L.B."/>
            <person name="Cui X."/>
            <person name="Yuan T."/>
            <person name="Jiang B."/>
            <person name="Yang W."/>
            <person name="Lam T.T.-Y."/>
            <person name="Chang Q."/>
            <person name="Ding S."/>
            <person name="Wang X."/>
            <person name="Zhu J."/>
            <person name="Ruan X."/>
            <person name="Zhao L."/>
            <person name="Wei J."/>
            <person name="Que T."/>
            <person name="Du C."/>
            <person name="Cheng J."/>
            <person name="Dai P."/>
            <person name="Han X."/>
            <person name="Huang E."/>
            <person name="Gao Y."/>
            <person name="Liu J."/>
            <person name="Shao H."/>
            <person name="Ye R."/>
            <person name="Li L."/>
            <person name="Wei W."/>
            <person name="Wang X."/>
            <person name="Wang C."/>
            <person name="Yang T."/>
            <person name="Huo Q."/>
            <person name="Li W."/>
            <person name="Guo W."/>
            <person name="Chen H."/>
            <person name="Zhou L."/>
            <person name="Ni X."/>
            <person name="Tian J."/>
            <person name="Zhou Y."/>
            <person name="Sheng Y."/>
            <person name="Liu T."/>
            <person name="Pan Y."/>
            <person name="Xia L."/>
            <person name="Li J."/>
            <person name="Zhao F."/>
            <person name="Cao W."/>
        </authorList>
    </citation>
    <scope>NUCLEOTIDE SEQUENCE</scope>
    <source>
        <strain evidence="1">Hyas-2018</strain>
    </source>
</reference>
<organism evidence="1 2">
    <name type="scientific">Hyalomma asiaticum</name>
    <name type="common">Tick</name>
    <dbReference type="NCBI Taxonomy" id="266040"/>
    <lineage>
        <taxon>Eukaryota</taxon>
        <taxon>Metazoa</taxon>
        <taxon>Ecdysozoa</taxon>
        <taxon>Arthropoda</taxon>
        <taxon>Chelicerata</taxon>
        <taxon>Arachnida</taxon>
        <taxon>Acari</taxon>
        <taxon>Parasitiformes</taxon>
        <taxon>Ixodida</taxon>
        <taxon>Ixodoidea</taxon>
        <taxon>Ixodidae</taxon>
        <taxon>Hyalomminae</taxon>
        <taxon>Hyalomma</taxon>
    </lineage>
</organism>
<evidence type="ECO:0000313" key="1">
    <source>
        <dbReference type="EMBL" id="KAH6948052.1"/>
    </source>
</evidence>
<evidence type="ECO:0000313" key="2">
    <source>
        <dbReference type="Proteomes" id="UP000821845"/>
    </source>
</evidence>
<proteinExistence type="predicted"/>
<keyword evidence="2" id="KW-1185">Reference proteome</keyword>